<keyword evidence="1" id="KW-0449">Lipoprotein</keyword>
<dbReference type="PANTHER" id="PTHR37625">
    <property type="entry name" value="OUTER MEMBRANE LIPOPROTEIN-RELATED"/>
    <property type="match status" value="1"/>
</dbReference>
<dbReference type="Proteomes" id="UP001158961">
    <property type="component" value="Chromosome"/>
</dbReference>
<name>A0AAN2FE22_ENTAG</name>
<protein>
    <submittedName>
        <fullName evidence="1">Type VI secretion system lipoprotein TssJ</fullName>
    </submittedName>
</protein>
<organism evidence="1 2">
    <name type="scientific">Enterobacter agglomerans</name>
    <name type="common">Erwinia herbicola</name>
    <name type="synonym">Pantoea agglomerans</name>
    <dbReference type="NCBI Taxonomy" id="549"/>
    <lineage>
        <taxon>Bacteria</taxon>
        <taxon>Pseudomonadati</taxon>
        <taxon>Pseudomonadota</taxon>
        <taxon>Gammaproteobacteria</taxon>
        <taxon>Enterobacterales</taxon>
        <taxon>Erwiniaceae</taxon>
        <taxon>Pantoea</taxon>
        <taxon>Pantoea agglomerans group</taxon>
    </lineage>
</organism>
<evidence type="ECO:0000313" key="1">
    <source>
        <dbReference type="EMBL" id="CAH6320846.1"/>
    </source>
</evidence>
<dbReference type="NCBIfam" id="TIGR03352">
    <property type="entry name" value="VI_chp_3"/>
    <property type="match status" value="1"/>
</dbReference>
<dbReference type="PROSITE" id="PS51257">
    <property type="entry name" value="PROKAR_LIPOPROTEIN"/>
    <property type="match status" value="1"/>
</dbReference>
<gene>
    <name evidence="1" type="ORF">DAPPPG734_15905</name>
</gene>
<dbReference type="Gene3D" id="2.60.40.4150">
    <property type="entry name" value="Type VI secretion system, lipoprotein SciN"/>
    <property type="match status" value="1"/>
</dbReference>
<dbReference type="InterPro" id="IPR017734">
    <property type="entry name" value="T6SS_SciN"/>
</dbReference>
<dbReference type="InterPro" id="IPR038706">
    <property type="entry name" value="Type_VI_SciN-like_sf"/>
</dbReference>
<accession>A0AAN2FE22</accession>
<proteinExistence type="predicted"/>
<dbReference type="AlphaFoldDB" id="A0AAN2FE22"/>
<dbReference type="PANTHER" id="PTHR37625:SF4">
    <property type="entry name" value="OUTER MEMBRANE LIPOPROTEIN"/>
    <property type="match status" value="1"/>
</dbReference>
<reference evidence="1" key="1">
    <citation type="submission" date="2022-05" db="EMBL/GenBank/DDBJ databases">
        <authorList>
            <person name="Pothier F. J."/>
        </authorList>
    </citation>
    <scope>NUCLEOTIDE SEQUENCE</scope>
    <source>
        <strain evidence="1">DAPP-PG734</strain>
    </source>
</reference>
<dbReference type="Pfam" id="PF12790">
    <property type="entry name" value="T6SS-SciN"/>
    <property type="match status" value="1"/>
</dbReference>
<evidence type="ECO:0000313" key="2">
    <source>
        <dbReference type="Proteomes" id="UP001158961"/>
    </source>
</evidence>
<dbReference type="EMBL" id="OW970315">
    <property type="protein sequence ID" value="CAH6320846.1"/>
    <property type="molecule type" value="Genomic_DNA"/>
</dbReference>
<sequence>MFCRTVIKSNQRKMRNTLALILLTLFLISCSSKKDRMPEDGEIKINLIADKDINPNEKGHPAPLNIFIYNIRDTDVFSNADFFEIIEGSNKSLASTSSKMYEAILKPGEMRSIFLSTENKVQALGVIGAYRDLNDAVWLKIYELPPPVSSWWKRMFSDDAIALNVNFKKSAITIRKMD</sequence>